<dbReference type="Proteomes" id="UP000004080">
    <property type="component" value="Unassembled WGS sequence"/>
</dbReference>
<dbReference type="AlphaFoldDB" id="I8UBY3"/>
<dbReference type="STRING" id="1196324.A374_15993"/>
<keyword evidence="1" id="KW-1133">Transmembrane helix</keyword>
<dbReference type="EMBL" id="AKKV01000036">
    <property type="protein sequence ID" value="EIT84303.1"/>
    <property type="molecule type" value="Genomic_DNA"/>
</dbReference>
<dbReference type="RefSeq" id="WP_007203271.1">
    <property type="nucleotide sequence ID" value="NZ_AKKV01000036.1"/>
</dbReference>
<accession>I8UBY3</accession>
<protein>
    <recommendedName>
        <fullName evidence="4">DUF3147 family protein</fullName>
    </recommendedName>
</protein>
<gene>
    <name evidence="2" type="ORF">A374_15993</name>
</gene>
<sequence length="109" mass="11900">MFIVLKILVSAFVIAFVTELASKNQTLGGLLAALPLVSILSLLWLAKEGMSTNGLREFLRNVMYGLPVTFVILLAIWLALRYVSVSMALVIGVLCGSCYVIVHRLFNVA</sequence>
<proteinExistence type="predicted"/>
<evidence type="ECO:0008006" key="4">
    <source>
        <dbReference type="Google" id="ProtNLM"/>
    </source>
</evidence>
<evidence type="ECO:0000256" key="1">
    <source>
        <dbReference type="SAM" id="Phobius"/>
    </source>
</evidence>
<feature type="transmembrane region" description="Helical" evidence="1">
    <location>
        <begin position="58"/>
        <end position="80"/>
    </location>
</feature>
<reference evidence="2 3" key="1">
    <citation type="journal article" date="2012" name="J. Bacteriol.">
        <title>Genome of Bacillus macauensis ZFHKF-1, a Long-Chain-Forming Bacterium.</title>
        <authorList>
            <person name="Cai L."/>
            <person name="Zhang T."/>
        </authorList>
    </citation>
    <scope>NUCLEOTIDE SEQUENCE [LARGE SCALE GENOMIC DNA]</scope>
    <source>
        <strain evidence="2 3">ZFHKF-1</strain>
    </source>
</reference>
<keyword evidence="3" id="KW-1185">Reference proteome</keyword>
<dbReference type="OrthoDB" id="5397294at2"/>
<feature type="transmembrane region" description="Helical" evidence="1">
    <location>
        <begin position="27"/>
        <end position="46"/>
    </location>
</feature>
<dbReference type="PATRIC" id="fig|1196324.3.peg.3271"/>
<comment type="caution">
    <text evidence="2">The sequence shown here is derived from an EMBL/GenBank/DDBJ whole genome shotgun (WGS) entry which is preliminary data.</text>
</comment>
<evidence type="ECO:0000313" key="3">
    <source>
        <dbReference type="Proteomes" id="UP000004080"/>
    </source>
</evidence>
<organism evidence="2 3">
    <name type="scientific">Fictibacillus macauensis ZFHKF-1</name>
    <dbReference type="NCBI Taxonomy" id="1196324"/>
    <lineage>
        <taxon>Bacteria</taxon>
        <taxon>Bacillati</taxon>
        <taxon>Bacillota</taxon>
        <taxon>Bacilli</taxon>
        <taxon>Bacillales</taxon>
        <taxon>Fictibacillaceae</taxon>
        <taxon>Fictibacillus</taxon>
    </lineage>
</organism>
<name>I8UBY3_9BACL</name>
<feature type="transmembrane region" description="Helical" evidence="1">
    <location>
        <begin position="86"/>
        <end position="106"/>
    </location>
</feature>
<keyword evidence="1" id="KW-0472">Membrane</keyword>
<keyword evidence="1" id="KW-0812">Transmembrane</keyword>
<evidence type="ECO:0000313" key="2">
    <source>
        <dbReference type="EMBL" id="EIT84303.1"/>
    </source>
</evidence>